<dbReference type="HOGENOM" id="CLU_079066_0_1_10"/>
<organism evidence="2 3">
    <name type="scientific">Gillisia limnaea (strain DSM 15749 / LMG 21470 / R-8282)</name>
    <dbReference type="NCBI Taxonomy" id="865937"/>
    <lineage>
        <taxon>Bacteria</taxon>
        <taxon>Pseudomonadati</taxon>
        <taxon>Bacteroidota</taxon>
        <taxon>Flavobacteriia</taxon>
        <taxon>Flavobacteriales</taxon>
        <taxon>Flavobacteriaceae</taxon>
        <taxon>Gillisia</taxon>
    </lineage>
</organism>
<dbReference type="EMBL" id="JH594606">
    <property type="protein sequence ID" value="EHQ01960.1"/>
    <property type="molecule type" value="Genomic_DNA"/>
</dbReference>
<sequence>MKNLKITILLLMLLSIYSCEEVVDVTLEESEPRLVVEASILWKKETTGNFQIIQLTTTAPFFDDSTPPAEGAKVSVKSESGARYVFEELEPGFYVNDIFEPELNMSYDLEILYKDEVYIATESLIPVSSLEYVEQSTGGGFGGEDIELRAYYFDPPDVENYYFFKFFYEDLSIQISEDEFTDGNLTFAYFSNEDLVPGEEVGFETQGISKRFYEYMFILRSQAGTNGGGPFQTQPTTVRGNIINTTNPDNFAFGYFRLSETDLLTYTLQ</sequence>
<protein>
    <recommendedName>
        <fullName evidence="4">DUF4249 domain-containing protein</fullName>
    </recommendedName>
</protein>
<dbReference type="Proteomes" id="UP000003844">
    <property type="component" value="Unassembled WGS sequence"/>
</dbReference>
<feature type="signal peptide" evidence="1">
    <location>
        <begin position="1"/>
        <end position="20"/>
    </location>
</feature>
<name>H2BX08_GILLR</name>
<dbReference type="eggNOG" id="ENOG502ZCA0">
    <property type="taxonomic scope" value="Bacteria"/>
</dbReference>
<dbReference type="RefSeq" id="WP_006988277.1">
    <property type="nucleotide sequence ID" value="NZ_JH594606.1"/>
</dbReference>
<reference evidence="3" key="1">
    <citation type="journal article" date="2012" name="Stand. Genomic Sci.">
        <title>Genome sequence of the Antarctic rhodopsins-containing flavobacterium Gillisia limnaea type strain (R-8282(T)).</title>
        <authorList>
            <person name="Riedel T."/>
            <person name="Held B."/>
            <person name="Nolan M."/>
            <person name="Lucas S."/>
            <person name="Lapidus A."/>
            <person name="Tice H."/>
            <person name="Del Rio T.G."/>
            <person name="Cheng J.F."/>
            <person name="Han C."/>
            <person name="Tapia R."/>
            <person name="Goodwin L.A."/>
            <person name="Pitluck S."/>
            <person name="Liolios K."/>
            <person name="Mavromatis K."/>
            <person name="Pagani I."/>
            <person name="Ivanova N."/>
            <person name="Mikhailova N."/>
            <person name="Pati A."/>
            <person name="Chen A."/>
            <person name="Palaniappan K."/>
            <person name="Land M."/>
            <person name="Rohde M."/>
            <person name="Tindall B.J."/>
            <person name="Detter J.C."/>
            <person name="Goker M."/>
            <person name="Bristow J."/>
            <person name="Eisen J.A."/>
            <person name="Markowitz V."/>
            <person name="Hugenholtz P."/>
            <person name="Kyrpides N.C."/>
            <person name="Klenk H.P."/>
            <person name="Woyke T."/>
        </authorList>
    </citation>
    <scope>NUCLEOTIDE SEQUENCE [LARGE SCALE GENOMIC DNA]</scope>
    <source>
        <strain evidence="3">DSM 15749 / LMG 21470 / R-8282</strain>
    </source>
</reference>
<keyword evidence="1" id="KW-0732">Signal</keyword>
<dbReference type="STRING" id="865937.Gilli_1293"/>
<keyword evidence="3" id="KW-1185">Reference proteome</keyword>
<evidence type="ECO:0000256" key="1">
    <source>
        <dbReference type="SAM" id="SignalP"/>
    </source>
</evidence>
<gene>
    <name evidence="2" type="ORF">Gilli_1293</name>
</gene>
<proteinExistence type="predicted"/>
<evidence type="ECO:0008006" key="4">
    <source>
        <dbReference type="Google" id="ProtNLM"/>
    </source>
</evidence>
<dbReference type="Pfam" id="PF14054">
    <property type="entry name" value="DUF4249"/>
    <property type="match status" value="1"/>
</dbReference>
<dbReference type="InterPro" id="IPR025345">
    <property type="entry name" value="DUF4249"/>
</dbReference>
<evidence type="ECO:0000313" key="3">
    <source>
        <dbReference type="Proteomes" id="UP000003844"/>
    </source>
</evidence>
<dbReference type="PROSITE" id="PS51257">
    <property type="entry name" value="PROKAR_LIPOPROTEIN"/>
    <property type="match status" value="1"/>
</dbReference>
<feature type="chain" id="PRO_5003560406" description="DUF4249 domain-containing protein" evidence="1">
    <location>
        <begin position="21"/>
        <end position="269"/>
    </location>
</feature>
<evidence type="ECO:0000313" key="2">
    <source>
        <dbReference type="EMBL" id="EHQ01960.1"/>
    </source>
</evidence>
<dbReference type="AlphaFoldDB" id="H2BX08"/>
<accession>H2BX08</accession>
<dbReference type="OrthoDB" id="1430047at2"/>